<feature type="transmembrane region" description="Helical" evidence="7">
    <location>
        <begin position="246"/>
        <end position="273"/>
    </location>
</feature>
<feature type="region of interest" description="Disordered" evidence="8">
    <location>
        <begin position="1"/>
        <end position="66"/>
    </location>
</feature>
<name>A0A543PM44_9MICO</name>
<keyword evidence="5 7" id="KW-1133">Transmembrane helix</keyword>
<gene>
    <name evidence="10" type="ORF">FHX52_4383</name>
</gene>
<feature type="transmembrane region" description="Helical" evidence="7">
    <location>
        <begin position="293"/>
        <end position="314"/>
    </location>
</feature>
<dbReference type="PROSITE" id="PS50928">
    <property type="entry name" value="ABC_TM1"/>
    <property type="match status" value="1"/>
</dbReference>
<organism evidence="10 11">
    <name type="scientific">Humibacillus xanthopallidus</name>
    <dbReference type="NCBI Taxonomy" id="412689"/>
    <lineage>
        <taxon>Bacteria</taxon>
        <taxon>Bacillati</taxon>
        <taxon>Actinomycetota</taxon>
        <taxon>Actinomycetes</taxon>
        <taxon>Micrococcales</taxon>
        <taxon>Intrasporangiaceae</taxon>
        <taxon>Humibacillus</taxon>
    </lineage>
</organism>
<feature type="compositionally biased region" description="Low complexity" evidence="8">
    <location>
        <begin position="10"/>
        <end position="47"/>
    </location>
</feature>
<dbReference type="GO" id="GO:0055085">
    <property type="term" value="P:transmembrane transport"/>
    <property type="evidence" value="ECO:0007669"/>
    <property type="project" value="InterPro"/>
</dbReference>
<dbReference type="PANTHER" id="PTHR30151:SF20">
    <property type="entry name" value="ABC TRANSPORTER PERMEASE PROTEIN HI_0355-RELATED"/>
    <property type="match status" value="1"/>
</dbReference>
<protein>
    <submittedName>
        <fullName evidence="10">NitT/TauT family transport system permease protein</fullName>
    </submittedName>
</protein>
<evidence type="ECO:0000256" key="6">
    <source>
        <dbReference type="ARBA" id="ARBA00023136"/>
    </source>
</evidence>
<evidence type="ECO:0000313" key="10">
    <source>
        <dbReference type="EMBL" id="TQN45150.1"/>
    </source>
</evidence>
<evidence type="ECO:0000259" key="9">
    <source>
        <dbReference type="PROSITE" id="PS50928"/>
    </source>
</evidence>
<evidence type="ECO:0000256" key="1">
    <source>
        <dbReference type="ARBA" id="ARBA00004651"/>
    </source>
</evidence>
<comment type="similarity">
    <text evidence="7">Belongs to the binding-protein-dependent transport system permease family.</text>
</comment>
<dbReference type="PANTHER" id="PTHR30151">
    <property type="entry name" value="ALKANE SULFONATE ABC TRANSPORTER-RELATED, MEMBRANE SUBUNIT"/>
    <property type="match status" value="1"/>
</dbReference>
<evidence type="ECO:0000256" key="2">
    <source>
        <dbReference type="ARBA" id="ARBA00022448"/>
    </source>
</evidence>
<proteinExistence type="inferred from homology"/>
<dbReference type="EMBL" id="VFQF01000003">
    <property type="protein sequence ID" value="TQN45150.1"/>
    <property type="molecule type" value="Genomic_DNA"/>
</dbReference>
<accession>A0A543PM44</accession>
<feature type="transmembrane region" description="Helical" evidence="7">
    <location>
        <begin position="197"/>
        <end position="213"/>
    </location>
</feature>
<keyword evidence="4 7" id="KW-0812">Transmembrane</keyword>
<dbReference type="SUPFAM" id="SSF161098">
    <property type="entry name" value="MetI-like"/>
    <property type="match status" value="1"/>
</dbReference>
<dbReference type="RefSeq" id="WP_141824414.1">
    <property type="nucleotide sequence ID" value="NZ_BAAAQC010000009.1"/>
</dbReference>
<dbReference type="Proteomes" id="UP000320085">
    <property type="component" value="Unassembled WGS sequence"/>
</dbReference>
<comment type="caution">
    <text evidence="10">The sequence shown here is derived from an EMBL/GenBank/DDBJ whole genome shotgun (WGS) entry which is preliminary data.</text>
</comment>
<dbReference type="Pfam" id="PF00528">
    <property type="entry name" value="BPD_transp_1"/>
    <property type="match status" value="1"/>
</dbReference>
<dbReference type="InterPro" id="IPR035906">
    <property type="entry name" value="MetI-like_sf"/>
</dbReference>
<evidence type="ECO:0000256" key="4">
    <source>
        <dbReference type="ARBA" id="ARBA00022692"/>
    </source>
</evidence>
<feature type="transmembrane region" description="Helical" evidence="7">
    <location>
        <begin position="169"/>
        <end position="191"/>
    </location>
</feature>
<dbReference type="GO" id="GO:0005886">
    <property type="term" value="C:plasma membrane"/>
    <property type="evidence" value="ECO:0007669"/>
    <property type="project" value="UniProtKB-SubCell"/>
</dbReference>
<dbReference type="OrthoDB" id="9793490at2"/>
<comment type="subcellular location">
    <subcellularLocation>
        <location evidence="1 7">Cell membrane</location>
        <topology evidence="1 7">Multi-pass membrane protein</topology>
    </subcellularLocation>
</comment>
<keyword evidence="3" id="KW-1003">Cell membrane</keyword>
<keyword evidence="6 7" id="KW-0472">Membrane</keyword>
<reference evidence="10 11" key="1">
    <citation type="submission" date="2019-06" db="EMBL/GenBank/DDBJ databases">
        <title>Sequencing the genomes of 1000 actinobacteria strains.</title>
        <authorList>
            <person name="Klenk H.-P."/>
        </authorList>
    </citation>
    <scope>NUCLEOTIDE SEQUENCE [LARGE SCALE GENOMIC DNA]</scope>
    <source>
        <strain evidence="10 11">DSM 21776</strain>
    </source>
</reference>
<keyword evidence="2 7" id="KW-0813">Transport</keyword>
<evidence type="ECO:0000256" key="7">
    <source>
        <dbReference type="RuleBase" id="RU363032"/>
    </source>
</evidence>
<feature type="transmembrane region" description="Helical" evidence="7">
    <location>
        <begin position="73"/>
        <end position="93"/>
    </location>
</feature>
<evidence type="ECO:0000256" key="8">
    <source>
        <dbReference type="SAM" id="MobiDB-lite"/>
    </source>
</evidence>
<evidence type="ECO:0000256" key="3">
    <source>
        <dbReference type="ARBA" id="ARBA00022475"/>
    </source>
</evidence>
<dbReference type="Gene3D" id="1.10.3720.10">
    <property type="entry name" value="MetI-like"/>
    <property type="match status" value="1"/>
</dbReference>
<dbReference type="AlphaFoldDB" id="A0A543PM44"/>
<feature type="transmembrane region" description="Helical" evidence="7">
    <location>
        <begin position="138"/>
        <end position="157"/>
    </location>
</feature>
<sequence>MIDLPTQRDAVAGPSGAPASAASTPSPYAAPSAGSGSPVESPAGAPAENLARGPVESHAAGPTPRSRARRRRAWLAAARLAVVAALLALWQLGVGAKVVDPFFWGEPQGVWATMYGWFTEGTSQGSLADQIIITLEEAVLGFLIGAVLGVVLGIALGRVQLLSELFAPFLKAANSIPRIILGSIFTVAFGFGMQSKVLLAVVLVFFGVFFNAFQGAREVDRNLIANARLLGASRWRVTRDVVLPSAFTWILASLHISFGFALIGALVGEILGANQGLGLLIRSSQNNFDMNGVLAGMVLVAVVALTAEGLITLLERRLLRWRPPQTHGGAAVE</sequence>
<dbReference type="InterPro" id="IPR000515">
    <property type="entry name" value="MetI-like"/>
</dbReference>
<feature type="domain" description="ABC transmembrane type-1" evidence="9">
    <location>
        <begin position="131"/>
        <end position="311"/>
    </location>
</feature>
<evidence type="ECO:0000313" key="11">
    <source>
        <dbReference type="Proteomes" id="UP000320085"/>
    </source>
</evidence>
<evidence type="ECO:0000256" key="5">
    <source>
        <dbReference type="ARBA" id="ARBA00022989"/>
    </source>
</evidence>
<dbReference type="CDD" id="cd06261">
    <property type="entry name" value="TM_PBP2"/>
    <property type="match status" value="1"/>
</dbReference>